<dbReference type="PANTHER" id="PTHR42790">
    <property type="entry name" value="AMINOTRANSFERASE"/>
    <property type="match status" value="1"/>
</dbReference>
<organism evidence="6 7">
    <name type="scientific">Kouleothrix aurantiaca</name>
    <dbReference type="NCBI Taxonomy" id="186479"/>
    <lineage>
        <taxon>Bacteria</taxon>
        <taxon>Bacillati</taxon>
        <taxon>Chloroflexota</taxon>
        <taxon>Chloroflexia</taxon>
        <taxon>Chloroflexales</taxon>
        <taxon>Roseiflexineae</taxon>
        <taxon>Roseiflexaceae</taxon>
        <taxon>Kouleothrix</taxon>
    </lineage>
</organism>
<reference evidence="6 7" key="1">
    <citation type="submission" date="2015-09" db="EMBL/GenBank/DDBJ databases">
        <title>Draft genome sequence of Kouleothrix aurantiaca JCM 19913.</title>
        <authorList>
            <person name="Hemp J."/>
        </authorList>
    </citation>
    <scope>NUCLEOTIDE SEQUENCE [LARGE SCALE GENOMIC DNA]</scope>
    <source>
        <strain evidence="6 7">COM-B</strain>
    </source>
</reference>
<dbReference type="CDD" id="cd00609">
    <property type="entry name" value="AAT_like"/>
    <property type="match status" value="1"/>
</dbReference>
<proteinExistence type="predicted"/>
<dbReference type="InterPro" id="IPR004839">
    <property type="entry name" value="Aminotransferase_I/II_large"/>
</dbReference>
<evidence type="ECO:0000256" key="4">
    <source>
        <dbReference type="ARBA" id="ARBA00022898"/>
    </source>
</evidence>
<evidence type="ECO:0000313" key="6">
    <source>
        <dbReference type="EMBL" id="KPV50076.1"/>
    </source>
</evidence>
<gene>
    <name evidence="6" type="ORF">SE17_29065</name>
</gene>
<dbReference type="EMBL" id="LJCR01001594">
    <property type="protein sequence ID" value="KPV50076.1"/>
    <property type="molecule type" value="Genomic_DNA"/>
</dbReference>
<comment type="caution">
    <text evidence="6">The sequence shown here is derived from an EMBL/GenBank/DDBJ whole genome shotgun (WGS) entry which is preliminary data.</text>
</comment>
<dbReference type="Proteomes" id="UP000050509">
    <property type="component" value="Unassembled WGS sequence"/>
</dbReference>
<keyword evidence="3 6" id="KW-0808">Transferase</keyword>
<dbReference type="GO" id="GO:0008483">
    <property type="term" value="F:transaminase activity"/>
    <property type="evidence" value="ECO:0007669"/>
    <property type="project" value="UniProtKB-KW"/>
</dbReference>
<dbReference type="InterPro" id="IPR015422">
    <property type="entry name" value="PyrdxlP-dep_Trfase_small"/>
</dbReference>
<evidence type="ECO:0000256" key="2">
    <source>
        <dbReference type="ARBA" id="ARBA00022576"/>
    </source>
</evidence>
<keyword evidence="7" id="KW-1185">Reference proteome</keyword>
<feature type="domain" description="Aminotransferase class I/classII large" evidence="5">
    <location>
        <begin position="6"/>
        <end position="208"/>
    </location>
</feature>
<dbReference type="InterPro" id="IPR015421">
    <property type="entry name" value="PyrdxlP-dep_Trfase_major"/>
</dbReference>
<sequence>AERRHALLELAARYTLPIVEDDPYGELRYSGEAAPLLAALDIARFGAPRHVLYLSTFSKLLVPGLRVGWAVAPEPLLRRMVQVKQGLDLHTSSLAQAIAYEACRDGLLQRQIPRIRGVYQARRDAMLGALEQYMPAGTRWTKPDGGMFLWITLPESYNTTELLARALDRQVAFVPGGAFHANGGGANTMRLNFSFSTPEQIVAGVQRLAEVFRDALA</sequence>
<dbReference type="InterPro" id="IPR050859">
    <property type="entry name" value="Class-I_PLP-dep_aminotransf"/>
</dbReference>
<dbReference type="Gene3D" id="3.90.1150.10">
    <property type="entry name" value="Aspartate Aminotransferase, domain 1"/>
    <property type="match status" value="1"/>
</dbReference>
<feature type="non-terminal residue" evidence="6">
    <location>
        <position position="1"/>
    </location>
</feature>
<dbReference type="GO" id="GO:0030170">
    <property type="term" value="F:pyridoxal phosphate binding"/>
    <property type="evidence" value="ECO:0007669"/>
    <property type="project" value="InterPro"/>
</dbReference>
<evidence type="ECO:0000256" key="3">
    <source>
        <dbReference type="ARBA" id="ARBA00022679"/>
    </source>
</evidence>
<dbReference type="Gene3D" id="3.40.640.10">
    <property type="entry name" value="Type I PLP-dependent aspartate aminotransferase-like (Major domain)"/>
    <property type="match status" value="1"/>
</dbReference>
<comment type="cofactor">
    <cofactor evidence="1">
        <name>pyridoxal 5'-phosphate</name>
        <dbReference type="ChEBI" id="CHEBI:597326"/>
    </cofactor>
</comment>
<evidence type="ECO:0000259" key="5">
    <source>
        <dbReference type="Pfam" id="PF00155"/>
    </source>
</evidence>
<protein>
    <submittedName>
        <fullName evidence="6">Aminotransferase</fullName>
    </submittedName>
</protein>
<dbReference type="SUPFAM" id="SSF53383">
    <property type="entry name" value="PLP-dependent transferases"/>
    <property type="match status" value="1"/>
</dbReference>
<evidence type="ECO:0000313" key="7">
    <source>
        <dbReference type="Proteomes" id="UP000050509"/>
    </source>
</evidence>
<dbReference type="PATRIC" id="fig|186479.3.peg.2329"/>
<keyword evidence="2 6" id="KW-0032">Aminotransferase</keyword>
<dbReference type="PANTHER" id="PTHR42790:SF19">
    <property type="entry name" value="KYNURENINE_ALPHA-AMINOADIPATE AMINOTRANSFERASE, MITOCHONDRIAL"/>
    <property type="match status" value="1"/>
</dbReference>
<evidence type="ECO:0000256" key="1">
    <source>
        <dbReference type="ARBA" id="ARBA00001933"/>
    </source>
</evidence>
<dbReference type="InterPro" id="IPR015424">
    <property type="entry name" value="PyrdxlP-dep_Trfase"/>
</dbReference>
<dbReference type="GO" id="GO:1901605">
    <property type="term" value="P:alpha-amino acid metabolic process"/>
    <property type="evidence" value="ECO:0007669"/>
    <property type="project" value="TreeGrafter"/>
</dbReference>
<dbReference type="Pfam" id="PF00155">
    <property type="entry name" value="Aminotran_1_2"/>
    <property type="match status" value="1"/>
</dbReference>
<keyword evidence="4" id="KW-0663">Pyridoxal phosphate</keyword>
<name>A0A0P9CVV0_9CHLR</name>
<accession>A0A0P9CVV0</accession>
<dbReference type="AlphaFoldDB" id="A0A0P9CVV0"/>